<feature type="region of interest" description="Disordered" evidence="1">
    <location>
        <begin position="592"/>
        <end position="675"/>
    </location>
</feature>
<organism evidence="3 4">
    <name type="scientific">Perkinsus olseni</name>
    <name type="common">Perkinsus atlanticus</name>
    <dbReference type="NCBI Taxonomy" id="32597"/>
    <lineage>
        <taxon>Eukaryota</taxon>
        <taxon>Sar</taxon>
        <taxon>Alveolata</taxon>
        <taxon>Perkinsozoa</taxon>
        <taxon>Perkinsea</taxon>
        <taxon>Perkinsida</taxon>
        <taxon>Perkinsidae</taxon>
        <taxon>Perkinsus</taxon>
    </lineage>
</organism>
<feature type="chain" id="PRO_5029528184" evidence="2">
    <location>
        <begin position="19"/>
        <end position="801"/>
    </location>
</feature>
<feature type="region of interest" description="Disordered" evidence="1">
    <location>
        <begin position="543"/>
        <end position="579"/>
    </location>
</feature>
<comment type="caution">
    <text evidence="3">The sequence shown here is derived from an EMBL/GenBank/DDBJ whole genome shotgun (WGS) entry which is preliminary data.</text>
</comment>
<feature type="compositionally biased region" description="Polar residues" evidence="1">
    <location>
        <begin position="638"/>
        <end position="648"/>
    </location>
</feature>
<feature type="region of interest" description="Disordered" evidence="1">
    <location>
        <begin position="186"/>
        <end position="215"/>
    </location>
</feature>
<reference evidence="3 4" key="1">
    <citation type="submission" date="2020-04" db="EMBL/GenBank/DDBJ databases">
        <title>Perkinsus olseni comparative genomics.</title>
        <authorList>
            <person name="Bogema D.R."/>
        </authorList>
    </citation>
    <scope>NUCLEOTIDE SEQUENCE [LARGE SCALE GENOMIC DNA]</scope>
    <source>
        <strain evidence="3">00978-12</strain>
    </source>
</reference>
<evidence type="ECO:0000256" key="1">
    <source>
        <dbReference type="SAM" id="MobiDB-lite"/>
    </source>
</evidence>
<evidence type="ECO:0000256" key="2">
    <source>
        <dbReference type="SAM" id="SignalP"/>
    </source>
</evidence>
<proteinExistence type="predicted"/>
<dbReference type="Proteomes" id="UP000541610">
    <property type="component" value="Unassembled WGS sequence"/>
</dbReference>
<evidence type="ECO:0000313" key="4">
    <source>
        <dbReference type="Proteomes" id="UP000541610"/>
    </source>
</evidence>
<sequence length="801" mass="89478">MPIPVILLLLGALRSGTAEKNLTPVLKDEVRSGIYKAKSPGNVCPTIPRLTDFEVRVWERDGWQVATVKAAVDGTLVPMKSANRLAWYGKSMTQDIKSNFDLEAYDVVDDKKKCFRFVGNSGEAAMSAAGEFIQDLYHRTGLFQPTQPHSDFAFCKTSSGLMVGLGIVRKDGQRFKDFKNIVELEGPETPEVPSEADDVDPSPTPPSASDKKKELPYQPAVKDDLLTGVYTPVKPGRVCRTVPQLTDFKVKVWESDGELVALAEAEVGKKPVLMSAPNRLAWYSKSRAYKIDLSPFGLKVKKCFRFVAQTQHGISEAGRFVRDLYERLEKVKLKQPMTNIGFCRTPEGLMVGLGTDKRTDHLTSFHHAVFLRRTKTSVEPKERGGAVPPVLATFSDREKQRIFTPVTRSQLPSGTYKARKQGEGLTCRSIRSLSDFELKVWERDGQQVARVKAKVGEESIKMSKEYRLVWYDQSFTKKLDLDHYDLPDTAEQCFHFMSDERRGAEAVGGFIRQLYNRTGKDVPKQPDQGRSKNMVTDFTNIIRLSKPERKENPETMDGLAVTPRTSSSSTKRKKEAVKEDVKIVKKRRVDIGKAKGAGHSTAVIASPPDALPGDKLSKPSRGEASYPDSHQPRGKNPPFTQTVPSSDEASADNRKMVDEKEREAEPNSEACVPSSEILPDGDYVAFYRATRIDVGITKSEETGGRMVRLDLKNSKKLKKEFKGEASMLADGCLQLDLVDNWSLGFFSLRAFLEQNRFSPDWVRICPMPEAFWSLVLSPLHTDDDEDDNKTALPLTKVTGAH</sequence>
<evidence type="ECO:0000313" key="3">
    <source>
        <dbReference type="EMBL" id="KAF4682408.1"/>
    </source>
</evidence>
<gene>
    <name evidence="3" type="ORF">FOZ60_010595</name>
</gene>
<keyword evidence="2" id="KW-0732">Signal</keyword>
<dbReference type="OrthoDB" id="10400939at2759"/>
<protein>
    <submittedName>
        <fullName evidence="3">Uncharacterized protein</fullName>
    </submittedName>
</protein>
<dbReference type="EMBL" id="JABANP010000434">
    <property type="protein sequence ID" value="KAF4682408.1"/>
    <property type="molecule type" value="Genomic_DNA"/>
</dbReference>
<feature type="compositionally biased region" description="Basic and acidic residues" evidence="1">
    <location>
        <begin position="651"/>
        <end position="665"/>
    </location>
</feature>
<dbReference type="AlphaFoldDB" id="A0A7J6NET1"/>
<name>A0A7J6NET1_PEROL</name>
<feature type="signal peptide" evidence="2">
    <location>
        <begin position="1"/>
        <end position="18"/>
    </location>
</feature>
<accession>A0A7J6NET1</accession>